<dbReference type="SUPFAM" id="SSF52833">
    <property type="entry name" value="Thioredoxin-like"/>
    <property type="match status" value="1"/>
</dbReference>
<keyword evidence="2" id="KW-0472">Membrane</keyword>
<feature type="transmembrane region" description="Helical" evidence="2">
    <location>
        <begin position="137"/>
        <end position="158"/>
    </location>
</feature>
<feature type="domain" description="Thioredoxin" evidence="3">
    <location>
        <begin position="23"/>
        <end position="115"/>
    </location>
</feature>
<name>A0A1D2AAR3_AUXPR</name>
<feature type="compositionally biased region" description="Basic and acidic residues" evidence="1">
    <location>
        <begin position="224"/>
        <end position="267"/>
    </location>
</feature>
<keyword evidence="2" id="KW-1133">Transmembrane helix</keyword>
<feature type="compositionally biased region" description="Acidic residues" evidence="1">
    <location>
        <begin position="268"/>
        <end position="279"/>
    </location>
</feature>
<protein>
    <recommendedName>
        <fullName evidence="3">Thioredoxin domain-containing protein</fullName>
    </recommendedName>
</protein>
<evidence type="ECO:0000256" key="1">
    <source>
        <dbReference type="SAM" id="MobiDB-lite"/>
    </source>
</evidence>
<dbReference type="InterPro" id="IPR036249">
    <property type="entry name" value="Thioredoxin-like_sf"/>
</dbReference>
<dbReference type="InterPro" id="IPR013766">
    <property type="entry name" value="Thioredoxin_domain"/>
</dbReference>
<sequence length="279" mass="31166">MPPRRRARPLKGGPAGRVHHISSTDQWASMLEKAGDRLVIVQYYQSTVLVCKQMRLYFTRLSGQPNFQKVIFAEVDVEELQKLALEAGLDRIPTYICYIRGEPVDKYVGGTPALVQSLVDQCLSKYCNTSRSGKAELAVKVAVAVGAVTAGLGLLYLLRAVLFVDVDTQLASLNASISRARERYSELSRTRRRRAARQQMEVLRKLEDRRERLTRPSAQQLREAAARREAEEREAAARKAAAAERRAAAALKRREARAAEARRRAEAGSDDSGPESEEE</sequence>
<dbReference type="InterPro" id="IPR050620">
    <property type="entry name" value="Thioredoxin_H-type-like"/>
</dbReference>
<dbReference type="CDD" id="cd02947">
    <property type="entry name" value="TRX_family"/>
    <property type="match status" value="1"/>
</dbReference>
<evidence type="ECO:0000259" key="3">
    <source>
        <dbReference type="Pfam" id="PF00085"/>
    </source>
</evidence>
<gene>
    <name evidence="4" type="ORF">g.17726</name>
</gene>
<dbReference type="PANTHER" id="PTHR10438">
    <property type="entry name" value="THIOREDOXIN"/>
    <property type="match status" value="1"/>
</dbReference>
<dbReference type="EMBL" id="GDKF01002599">
    <property type="protein sequence ID" value="JAT76023.1"/>
    <property type="molecule type" value="Transcribed_RNA"/>
</dbReference>
<organism evidence="4">
    <name type="scientific">Auxenochlorella protothecoides</name>
    <name type="common">Green microalga</name>
    <name type="synonym">Chlorella protothecoides</name>
    <dbReference type="NCBI Taxonomy" id="3075"/>
    <lineage>
        <taxon>Eukaryota</taxon>
        <taxon>Viridiplantae</taxon>
        <taxon>Chlorophyta</taxon>
        <taxon>core chlorophytes</taxon>
        <taxon>Trebouxiophyceae</taxon>
        <taxon>Chlorellales</taxon>
        <taxon>Chlorellaceae</taxon>
        <taxon>Auxenochlorella</taxon>
    </lineage>
</organism>
<accession>A0A1D2AAR3</accession>
<evidence type="ECO:0000313" key="4">
    <source>
        <dbReference type="EMBL" id="JAT76023.1"/>
    </source>
</evidence>
<reference evidence="4" key="1">
    <citation type="submission" date="2015-08" db="EMBL/GenBank/DDBJ databases">
        <authorList>
            <person name="Babu N.S."/>
            <person name="Beckwith C.J."/>
            <person name="Beseler K.G."/>
            <person name="Brison A."/>
            <person name="Carone J.V."/>
            <person name="Caskin T.P."/>
            <person name="Diamond M."/>
            <person name="Durham M.E."/>
            <person name="Foxe J.M."/>
            <person name="Go M."/>
            <person name="Henderson B.A."/>
            <person name="Jones I.B."/>
            <person name="McGettigan J.A."/>
            <person name="Micheletti S.J."/>
            <person name="Nasrallah M.E."/>
            <person name="Ortiz D."/>
            <person name="Piller C.R."/>
            <person name="Privatt S.R."/>
            <person name="Schneider S.L."/>
            <person name="Sharp S."/>
            <person name="Smith T.C."/>
            <person name="Stanton J.D."/>
            <person name="Ullery H.E."/>
            <person name="Wilson R.J."/>
            <person name="Serrano M.G."/>
            <person name="Buck G."/>
            <person name="Lee V."/>
            <person name="Wang Y."/>
            <person name="Carvalho R."/>
            <person name="Voegtly L."/>
            <person name="Shi R."/>
            <person name="Duckworth R."/>
            <person name="Johnson A."/>
            <person name="Loviza R."/>
            <person name="Walstead R."/>
            <person name="Shah Z."/>
            <person name="Kiflezghi M."/>
            <person name="Wade K."/>
            <person name="Ball S.L."/>
            <person name="Bradley K.W."/>
            <person name="Asai D.J."/>
            <person name="Bowman C.A."/>
            <person name="Russell D.A."/>
            <person name="Pope W.H."/>
            <person name="Jacobs-Sera D."/>
            <person name="Hendrix R.W."/>
            <person name="Hatfull G.F."/>
        </authorList>
    </citation>
    <scope>NUCLEOTIDE SEQUENCE</scope>
</reference>
<proteinExistence type="predicted"/>
<keyword evidence="2" id="KW-0812">Transmembrane</keyword>
<dbReference type="AlphaFoldDB" id="A0A1D2AAR3"/>
<dbReference type="Pfam" id="PF00085">
    <property type="entry name" value="Thioredoxin"/>
    <property type="match status" value="1"/>
</dbReference>
<dbReference type="PANTHER" id="PTHR10438:SF468">
    <property type="entry name" value="THIOREDOXIN-1-RELATED"/>
    <property type="match status" value="1"/>
</dbReference>
<dbReference type="Gene3D" id="3.40.30.10">
    <property type="entry name" value="Glutaredoxin"/>
    <property type="match status" value="1"/>
</dbReference>
<feature type="region of interest" description="Disordered" evidence="1">
    <location>
        <begin position="216"/>
        <end position="279"/>
    </location>
</feature>
<evidence type="ECO:0000256" key="2">
    <source>
        <dbReference type="SAM" id="Phobius"/>
    </source>
</evidence>